<dbReference type="EMBL" id="JAFHDT010000011">
    <property type="protein sequence ID" value="KAI7803386.1"/>
    <property type="molecule type" value="Genomic_DNA"/>
</dbReference>
<comment type="caution">
    <text evidence="2">The sequence shown here is derived from an EMBL/GenBank/DDBJ whole genome shotgun (WGS) entry which is preliminary data.</text>
</comment>
<gene>
    <name evidence="2" type="ORF">IRJ41_006215</name>
</gene>
<feature type="region of interest" description="Disordered" evidence="1">
    <location>
        <begin position="46"/>
        <end position="65"/>
    </location>
</feature>
<dbReference type="AlphaFoldDB" id="A0A9W7WKZ0"/>
<evidence type="ECO:0000313" key="3">
    <source>
        <dbReference type="Proteomes" id="UP001059041"/>
    </source>
</evidence>
<evidence type="ECO:0000313" key="2">
    <source>
        <dbReference type="EMBL" id="KAI7803386.1"/>
    </source>
</evidence>
<proteinExistence type="predicted"/>
<accession>A0A9W7WKZ0</accession>
<protein>
    <submittedName>
        <fullName evidence="2">Uncharacterized protein</fullName>
    </submittedName>
</protein>
<sequence length="65" mass="6887">MDLYKMSQPSFASSMAARKWLSCEQQGLITAEIVIMASPAHSSAAGMISETTDPGVSSRPALEVL</sequence>
<dbReference type="Proteomes" id="UP001059041">
    <property type="component" value="Linkage Group LG11"/>
</dbReference>
<name>A0A9W7WKZ0_TRIRA</name>
<reference evidence="2" key="1">
    <citation type="submission" date="2021-02" db="EMBL/GenBank/DDBJ databases">
        <title>Comparative genomics reveals that relaxation of natural selection precedes convergent phenotypic evolution of cavefish.</title>
        <authorList>
            <person name="Peng Z."/>
        </authorList>
    </citation>
    <scope>NUCLEOTIDE SEQUENCE</scope>
    <source>
        <tissue evidence="2">Muscle</tissue>
    </source>
</reference>
<evidence type="ECO:0000256" key="1">
    <source>
        <dbReference type="SAM" id="MobiDB-lite"/>
    </source>
</evidence>
<organism evidence="2 3">
    <name type="scientific">Triplophysa rosa</name>
    <name type="common">Cave loach</name>
    <dbReference type="NCBI Taxonomy" id="992332"/>
    <lineage>
        <taxon>Eukaryota</taxon>
        <taxon>Metazoa</taxon>
        <taxon>Chordata</taxon>
        <taxon>Craniata</taxon>
        <taxon>Vertebrata</taxon>
        <taxon>Euteleostomi</taxon>
        <taxon>Actinopterygii</taxon>
        <taxon>Neopterygii</taxon>
        <taxon>Teleostei</taxon>
        <taxon>Ostariophysi</taxon>
        <taxon>Cypriniformes</taxon>
        <taxon>Nemacheilidae</taxon>
        <taxon>Triplophysa</taxon>
    </lineage>
</organism>
<keyword evidence="3" id="KW-1185">Reference proteome</keyword>